<name>A0A6G0T9Y4_APHGL</name>
<reference evidence="1 2" key="1">
    <citation type="submission" date="2019-08" db="EMBL/GenBank/DDBJ databases">
        <title>The genome of the soybean aphid Biotype 1, its phylome, world population structure and adaptation to the North American continent.</title>
        <authorList>
            <person name="Giordano R."/>
            <person name="Donthu R.K."/>
            <person name="Hernandez A.G."/>
            <person name="Wright C.L."/>
            <person name="Zimin A.V."/>
        </authorList>
    </citation>
    <scope>NUCLEOTIDE SEQUENCE [LARGE SCALE GENOMIC DNA]</scope>
    <source>
        <tissue evidence="1">Whole aphids</tissue>
    </source>
</reference>
<comment type="caution">
    <text evidence="1">The sequence shown here is derived from an EMBL/GenBank/DDBJ whole genome shotgun (WGS) entry which is preliminary data.</text>
</comment>
<accession>A0A6G0T9Y4</accession>
<evidence type="ECO:0000313" key="2">
    <source>
        <dbReference type="Proteomes" id="UP000475862"/>
    </source>
</evidence>
<organism evidence="1 2">
    <name type="scientific">Aphis glycines</name>
    <name type="common">Soybean aphid</name>
    <dbReference type="NCBI Taxonomy" id="307491"/>
    <lineage>
        <taxon>Eukaryota</taxon>
        <taxon>Metazoa</taxon>
        <taxon>Ecdysozoa</taxon>
        <taxon>Arthropoda</taxon>
        <taxon>Hexapoda</taxon>
        <taxon>Insecta</taxon>
        <taxon>Pterygota</taxon>
        <taxon>Neoptera</taxon>
        <taxon>Paraneoptera</taxon>
        <taxon>Hemiptera</taxon>
        <taxon>Sternorrhyncha</taxon>
        <taxon>Aphidomorpha</taxon>
        <taxon>Aphidoidea</taxon>
        <taxon>Aphididae</taxon>
        <taxon>Aphidini</taxon>
        <taxon>Aphis</taxon>
        <taxon>Aphis</taxon>
    </lineage>
</organism>
<keyword evidence="2" id="KW-1185">Reference proteome</keyword>
<proteinExistence type="predicted"/>
<dbReference type="AlphaFoldDB" id="A0A6G0T9Y4"/>
<protein>
    <submittedName>
        <fullName evidence="1">Uncharacterized protein</fullName>
    </submittedName>
</protein>
<dbReference type="EMBL" id="VYZN01000048">
    <property type="protein sequence ID" value="KAE9528827.1"/>
    <property type="molecule type" value="Genomic_DNA"/>
</dbReference>
<dbReference type="Proteomes" id="UP000475862">
    <property type="component" value="Unassembled WGS sequence"/>
</dbReference>
<sequence>MHAAGFCFNKQKRKKLLFYTLFVSRNSCRQITKKIQEQCIRDLFVIVYNDNRRTQYSRMFQQYNSIIIDMRKQKKNKINITDPKQLTWHQQRSVQHSSRWLATSNNYVIILLIARDSNATRSTVVGLNIFGKSIKIKQCKTQYNNMMDIIVEMVIIIPADFFFQTSCINKKVFSSTVKYVTTGRDSYTLRCIHNQ</sequence>
<gene>
    <name evidence="1" type="ORF">AGLY_012402</name>
</gene>
<evidence type="ECO:0000313" key="1">
    <source>
        <dbReference type="EMBL" id="KAE9528827.1"/>
    </source>
</evidence>